<accession>A0A1L9PAV2</accession>
<dbReference type="EMBL" id="KV878126">
    <property type="protein sequence ID" value="OJI98585.1"/>
    <property type="molecule type" value="Genomic_DNA"/>
</dbReference>
<gene>
    <name evidence="1" type="ORF">ASPVEDRAFT_473898</name>
</gene>
<evidence type="ECO:0000313" key="2">
    <source>
        <dbReference type="Proteomes" id="UP000184073"/>
    </source>
</evidence>
<dbReference type="OrthoDB" id="10546980at2759"/>
<organism evidence="1 2">
    <name type="scientific">Aspergillus versicolor CBS 583.65</name>
    <dbReference type="NCBI Taxonomy" id="1036611"/>
    <lineage>
        <taxon>Eukaryota</taxon>
        <taxon>Fungi</taxon>
        <taxon>Dikarya</taxon>
        <taxon>Ascomycota</taxon>
        <taxon>Pezizomycotina</taxon>
        <taxon>Eurotiomycetes</taxon>
        <taxon>Eurotiomycetidae</taxon>
        <taxon>Eurotiales</taxon>
        <taxon>Aspergillaceae</taxon>
        <taxon>Aspergillus</taxon>
        <taxon>Aspergillus subgen. Nidulantes</taxon>
    </lineage>
</organism>
<reference evidence="2" key="1">
    <citation type="journal article" date="2017" name="Genome Biol.">
        <title>Comparative genomics reveals high biological diversity and specific adaptations in the industrially and medically important fungal genus Aspergillus.</title>
        <authorList>
            <person name="de Vries R.P."/>
            <person name="Riley R."/>
            <person name="Wiebenga A."/>
            <person name="Aguilar-Osorio G."/>
            <person name="Amillis S."/>
            <person name="Uchima C.A."/>
            <person name="Anderluh G."/>
            <person name="Asadollahi M."/>
            <person name="Askin M."/>
            <person name="Barry K."/>
            <person name="Battaglia E."/>
            <person name="Bayram O."/>
            <person name="Benocci T."/>
            <person name="Braus-Stromeyer S.A."/>
            <person name="Caldana C."/>
            <person name="Canovas D."/>
            <person name="Cerqueira G.C."/>
            <person name="Chen F."/>
            <person name="Chen W."/>
            <person name="Choi C."/>
            <person name="Clum A."/>
            <person name="Dos Santos R.A."/>
            <person name="Damasio A.R."/>
            <person name="Diallinas G."/>
            <person name="Emri T."/>
            <person name="Fekete E."/>
            <person name="Flipphi M."/>
            <person name="Freyberg S."/>
            <person name="Gallo A."/>
            <person name="Gournas C."/>
            <person name="Habgood R."/>
            <person name="Hainaut M."/>
            <person name="Harispe M.L."/>
            <person name="Henrissat B."/>
            <person name="Hilden K.S."/>
            <person name="Hope R."/>
            <person name="Hossain A."/>
            <person name="Karabika E."/>
            <person name="Karaffa L."/>
            <person name="Karanyi Z."/>
            <person name="Krasevec N."/>
            <person name="Kuo A."/>
            <person name="Kusch H."/>
            <person name="LaButti K."/>
            <person name="Lagendijk E.L."/>
            <person name="Lapidus A."/>
            <person name="Levasseur A."/>
            <person name="Lindquist E."/>
            <person name="Lipzen A."/>
            <person name="Logrieco A.F."/>
            <person name="MacCabe A."/>
            <person name="Maekelae M.R."/>
            <person name="Malavazi I."/>
            <person name="Melin P."/>
            <person name="Meyer V."/>
            <person name="Mielnichuk N."/>
            <person name="Miskei M."/>
            <person name="Molnar A.P."/>
            <person name="Mule G."/>
            <person name="Ngan C.Y."/>
            <person name="Orejas M."/>
            <person name="Orosz E."/>
            <person name="Ouedraogo J.P."/>
            <person name="Overkamp K.M."/>
            <person name="Park H.-S."/>
            <person name="Perrone G."/>
            <person name="Piumi F."/>
            <person name="Punt P.J."/>
            <person name="Ram A.F."/>
            <person name="Ramon A."/>
            <person name="Rauscher S."/>
            <person name="Record E."/>
            <person name="Riano-Pachon D.M."/>
            <person name="Robert V."/>
            <person name="Roehrig J."/>
            <person name="Ruller R."/>
            <person name="Salamov A."/>
            <person name="Salih N.S."/>
            <person name="Samson R.A."/>
            <person name="Sandor E."/>
            <person name="Sanguinetti M."/>
            <person name="Schuetze T."/>
            <person name="Sepcic K."/>
            <person name="Shelest E."/>
            <person name="Sherlock G."/>
            <person name="Sophianopoulou V."/>
            <person name="Squina F.M."/>
            <person name="Sun H."/>
            <person name="Susca A."/>
            <person name="Todd R.B."/>
            <person name="Tsang A."/>
            <person name="Unkles S.E."/>
            <person name="van de Wiele N."/>
            <person name="van Rossen-Uffink D."/>
            <person name="Oliveira J.V."/>
            <person name="Vesth T.C."/>
            <person name="Visser J."/>
            <person name="Yu J.-H."/>
            <person name="Zhou M."/>
            <person name="Andersen M.R."/>
            <person name="Archer D.B."/>
            <person name="Baker S.E."/>
            <person name="Benoit I."/>
            <person name="Brakhage A.A."/>
            <person name="Braus G.H."/>
            <person name="Fischer R."/>
            <person name="Frisvad J.C."/>
            <person name="Goldman G.H."/>
            <person name="Houbraken J."/>
            <person name="Oakley B."/>
            <person name="Pocsi I."/>
            <person name="Scazzocchio C."/>
            <person name="Seiboth B."/>
            <person name="vanKuyk P.A."/>
            <person name="Wortman J."/>
            <person name="Dyer P.S."/>
            <person name="Grigoriev I.V."/>
        </authorList>
    </citation>
    <scope>NUCLEOTIDE SEQUENCE [LARGE SCALE GENOMIC DNA]</scope>
    <source>
        <strain evidence="2">CBS 583.65</strain>
    </source>
</reference>
<sequence length="139" mass="14756">MILRVQLRQGIKTIRYKPVRKSRDGRALAGNTYLNEAFRCGNSISPPCTGSNFARIGVLFTMSAVTPATGALLAKTLTSPAALGFVPVAAQFHIFEILASINKPAAGEDVLAAYKSTLGNGDATDPVPCKVCSTRRDET</sequence>
<dbReference type="GeneID" id="63729281"/>
<keyword evidence="2" id="KW-1185">Reference proteome</keyword>
<dbReference type="RefSeq" id="XP_040664348.1">
    <property type="nucleotide sequence ID" value="XM_040813770.1"/>
</dbReference>
<dbReference type="AlphaFoldDB" id="A0A1L9PAV2"/>
<name>A0A1L9PAV2_ASPVE</name>
<dbReference type="Proteomes" id="UP000184073">
    <property type="component" value="Unassembled WGS sequence"/>
</dbReference>
<protein>
    <submittedName>
        <fullName evidence="1">Uncharacterized protein</fullName>
    </submittedName>
</protein>
<proteinExistence type="predicted"/>
<evidence type="ECO:0000313" key="1">
    <source>
        <dbReference type="EMBL" id="OJI98585.1"/>
    </source>
</evidence>
<dbReference type="VEuPathDB" id="FungiDB:ASPVEDRAFT_473898"/>